<evidence type="ECO:0000313" key="4">
    <source>
        <dbReference type="Proteomes" id="UP000005666"/>
    </source>
</evidence>
<dbReference type="Gene3D" id="1.10.10.10">
    <property type="entry name" value="Winged helix-like DNA-binding domain superfamily/Winged helix DNA-binding domain"/>
    <property type="match status" value="1"/>
</dbReference>
<dbReference type="RefSeq" id="XP_003686915.1">
    <property type="nucleotide sequence ID" value="XM_003686867.1"/>
</dbReference>
<keyword evidence="4" id="KW-1185">Reference proteome</keyword>
<name>G8BWN0_TETPH</name>
<dbReference type="KEGG" id="tpf:TPHA_0H02780"/>
<sequence>MNLYSPQLEHSQLNAINPRLGPVPHPPAVQNSKSDVTPRFGVGYGLPVPSILVNSYNQAAPEERSVPSPPLSPKIAPVSYNGPKVTLPSIAGLISKHPLDEEEAIRVRQSWPVGMTVKDYTGNNMRFLSEYSVFKDRSPRYPQTYTSPHSYYHGSLPPVCYGNAMNDANHARFRSPKRILDSQFNRERAFNRTNRKYTAVVRDNNSYSYTSPPTYTTNNSSYVYGGGYQQISSSPARPHIQQQQHKRQHAKTAGQNSSSTANRRFERKANPATIPPLASAAIVSKAPQYVPQISWQQLPDYSPPLSTIPDNKYCMKIEWKGSQMDLSNDPLRDQLHPAELVLAQILRLPCDLYLDSKRRFFLEKVYRVKNGKTFRRTDAQKACRIDVNKASRLFQAFEKIGWLDDKYFKGVV</sequence>
<dbReference type="GO" id="GO:0003682">
    <property type="term" value="F:chromatin binding"/>
    <property type="evidence" value="ECO:0007669"/>
    <property type="project" value="TreeGrafter"/>
</dbReference>
<gene>
    <name evidence="3" type="primary">TPHA0H02780</name>
    <name evidence="3" type="ordered locus">TPHA_0H02780</name>
</gene>
<proteinExistence type="predicted"/>
<dbReference type="InterPro" id="IPR036388">
    <property type="entry name" value="WH-like_DNA-bd_sf"/>
</dbReference>
<dbReference type="AlphaFoldDB" id="G8BWN0"/>
<dbReference type="HOGENOM" id="CLU_042442_0_0_1"/>
<dbReference type="EMBL" id="HE612863">
    <property type="protein sequence ID" value="CCE64481.1"/>
    <property type="molecule type" value="Genomic_DNA"/>
</dbReference>
<accession>G8BWN0</accession>
<dbReference type="PANTHER" id="PTHR12374">
    <property type="entry name" value="TRANSCRIPTIONAL ADAPTOR 2 ADA2 -RELATED"/>
    <property type="match status" value="1"/>
</dbReference>
<dbReference type="SUPFAM" id="SSF46689">
    <property type="entry name" value="Homeodomain-like"/>
    <property type="match status" value="1"/>
</dbReference>
<dbReference type="GO" id="GO:0006357">
    <property type="term" value="P:regulation of transcription by RNA polymerase II"/>
    <property type="evidence" value="ECO:0007669"/>
    <property type="project" value="TreeGrafter"/>
</dbReference>
<feature type="region of interest" description="Disordered" evidence="1">
    <location>
        <begin position="226"/>
        <end position="271"/>
    </location>
</feature>
<feature type="compositionally biased region" description="Polar residues" evidence="1">
    <location>
        <begin position="229"/>
        <end position="243"/>
    </location>
</feature>
<protein>
    <recommendedName>
        <fullName evidence="2">SWIRM domain-containing protein</fullName>
    </recommendedName>
</protein>
<dbReference type="GeneID" id="11534187"/>
<dbReference type="GO" id="GO:0070210">
    <property type="term" value="C:Rpd3L-Expanded complex"/>
    <property type="evidence" value="ECO:0007669"/>
    <property type="project" value="TreeGrafter"/>
</dbReference>
<evidence type="ECO:0000256" key="1">
    <source>
        <dbReference type="SAM" id="MobiDB-lite"/>
    </source>
</evidence>
<dbReference type="Pfam" id="PF04433">
    <property type="entry name" value="SWIRM"/>
    <property type="match status" value="1"/>
</dbReference>
<dbReference type="PANTHER" id="PTHR12374:SF21">
    <property type="entry name" value="SWIRM DOMAIN-CONTAINING PROTEIN FUN19-RELATED"/>
    <property type="match status" value="1"/>
</dbReference>
<dbReference type="GO" id="GO:0003713">
    <property type="term" value="F:transcription coactivator activity"/>
    <property type="evidence" value="ECO:0007669"/>
    <property type="project" value="TreeGrafter"/>
</dbReference>
<reference evidence="3 4" key="1">
    <citation type="journal article" date="2011" name="Proc. Natl. Acad. Sci. U.S.A.">
        <title>Evolutionary erosion of yeast sex chromosomes by mating-type switching accidents.</title>
        <authorList>
            <person name="Gordon J.L."/>
            <person name="Armisen D."/>
            <person name="Proux-Wera E."/>
            <person name="Oheigeartaigh S.S."/>
            <person name="Byrne K.P."/>
            <person name="Wolfe K.H."/>
        </authorList>
    </citation>
    <scope>NUCLEOTIDE SEQUENCE [LARGE SCALE GENOMIC DNA]</scope>
    <source>
        <strain evidence="4">ATCC 24235 / CBS 4417 / NBRC 1672 / NRRL Y-8282 / UCD 70-5</strain>
    </source>
</reference>
<evidence type="ECO:0000313" key="3">
    <source>
        <dbReference type="EMBL" id="CCE64481.1"/>
    </source>
</evidence>
<organism evidence="3 4">
    <name type="scientific">Tetrapisispora phaffii (strain ATCC 24235 / CBS 4417 / NBRC 1672 / NRRL Y-8282 / UCD 70-5)</name>
    <name type="common">Yeast</name>
    <name type="synonym">Fabospora phaffii</name>
    <dbReference type="NCBI Taxonomy" id="1071381"/>
    <lineage>
        <taxon>Eukaryota</taxon>
        <taxon>Fungi</taxon>
        <taxon>Dikarya</taxon>
        <taxon>Ascomycota</taxon>
        <taxon>Saccharomycotina</taxon>
        <taxon>Saccharomycetes</taxon>
        <taxon>Saccharomycetales</taxon>
        <taxon>Saccharomycetaceae</taxon>
        <taxon>Tetrapisispora</taxon>
    </lineage>
</organism>
<dbReference type="PROSITE" id="PS50934">
    <property type="entry name" value="SWIRM"/>
    <property type="match status" value="1"/>
</dbReference>
<dbReference type="eggNOG" id="ENOG502R6VN">
    <property type="taxonomic scope" value="Eukaryota"/>
</dbReference>
<dbReference type="STRING" id="1071381.G8BWN0"/>
<feature type="compositionally biased region" description="Polar residues" evidence="1">
    <location>
        <begin position="253"/>
        <end position="262"/>
    </location>
</feature>
<dbReference type="Proteomes" id="UP000005666">
    <property type="component" value="Chromosome 8"/>
</dbReference>
<dbReference type="InterPro" id="IPR009057">
    <property type="entry name" value="Homeodomain-like_sf"/>
</dbReference>
<feature type="domain" description="SWIRM" evidence="2">
    <location>
        <begin position="315"/>
        <end position="412"/>
    </location>
</feature>
<dbReference type="GO" id="GO:0006338">
    <property type="term" value="P:chromatin remodeling"/>
    <property type="evidence" value="ECO:0007669"/>
    <property type="project" value="TreeGrafter"/>
</dbReference>
<evidence type="ECO:0000259" key="2">
    <source>
        <dbReference type="PROSITE" id="PS50934"/>
    </source>
</evidence>
<dbReference type="InterPro" id="IPR007526">
    <property type="entry name" value="SWIRM"/>
</dbReference>
<dbReference type="FunFam" id="1.10.10.10:FF:000087">
    <property type="entry name" value="Transcriptional adapter 2"/>
    <property type="match status" value="1"/>
</dbReference>
<dbReference type="OrthoDB" id="5598695at2759"/>